<dbReference type="PANTHER" id="PTHR46421:SF1">
    <property type="entry name" value="PROGRAMMED CELL DEATH PROTEIN 2-LIKE"/>
    <property type="match status" value="1"/>
</dbReference>
<proteinExistence type="predicted"/>
<reference evidence="3" key="1">
    <citation type="submission" date="2023-01" db="EMBL/GenBank/DDBJ databases">
        <title>Genome assembly of the deep-sea coral Lophelia pertusa.</title>
        <authorList>
            <person name="Herrera S."/>
            <person name="Cordes E."/>
        </authorList>
    </citation>
    <scope>NUCLEOTIDE SEQUENCE</scope>
    <source>
        <strain evidence="3">USNM1676648</strain>
        <tissue evidence="3">Polyp</tissue>
    </source>
</reference>
<organism evidence="3 4">
    <name type="scientific">Desmophyllum pertusum</name>
    <dbReference type="NCBI Taxonomy" id="174260"/>
    <lineage>
        <taxon>Eukaryota</taxon>
        <taxon>Metazoa</taxon>
        <taxon>Cnidaria</taxon>
        <taxon>Anthozoa</taxon>
        <taxon>Hexacorallia</taxon>
        <taxon>Scleractinia</taxon>
        <taxon>Caryophylliina</taxon>
        <taxon>Caryophylliidae</taxon>
        <taxon>Desmophyllum</taxon>
    </lineage>
</organism>
<dbReference type="GO" id="GO:0005737">
    <property type="term" value="C:cytoplasm"/>
    <property type="evidence" value="ECO:0007669"/>
    <property type="project" value="InterPro"/>
</dbReference>
<keyword evidence="4" id="KW-1185">Reference proteome</keyword>
<feature type="domain" description="Programmed cell death protein 2 C-terminal" evidence="2">
    <location>
        <begin position="24"/>
        <end position="97"/>
    </location>
</feature>
<accession>A0A9W9YSU1</accession>
<dbReference type="EMBL" id="MU827308">
    <property type="protein sequence ID" value="KAJ7361894.1"/>
    <property type="molecule type" value="Genomic_DNA"/>
</dbReference>
<dbReference type="GO" id="GO:0006915">
    <property type="term" value="P:apoptotic process"/>
    <property type="evidence" value="ECO:0007669"/>
    <property type="project" value="TreeGrafter"/>
</dbReference>
<evidence type="ECO:0000259" key="2">
    <source>
        <dbReference type="Pfam" id="PF04194"/>
    </source>
</evidence>
<feature type="compositionally biased region" description="Polar residues" evidence="1">
    <location>
        <begin position="116"/>
        <end position="133"/>
    </location>
</feature>
<evidence type="ECO:0000313" key="3">
    <source>
        <dbReference type="EMBL" id="KAJ7361894.1"/>
    </source>
</evidence>
<dbReference type="PANTHER" id="PTHR46421">
    <property type="entry name" value="PROGRAMMED CELL DEATH PROTEIN 2-LIKE"/>
    <property type="match status" value="1"/>
</dbReference>
<dbReference type="InterPro" id="IPR052815">
    <property type="entry name" value="PDCD2-like_regulator"/>
</dbReference>
<dbReference type="Proteomes" id="UP001163046">
    <property type="component" value="Unassembled WGS sequence"/>
</dbReference>
<evidence type="ECO:0000313" key="4">
    <source>
        <dbReference type="Proteomes" id="UP001163046"/>
    </source>
</evidence>
<sequence>MDSDEGVKGWSGEKYESAEVKHGDKAFHKFNKQLHVCPQQCLRYQWNGMPVSMVTTTPSELCSTVPPCQHCGASRIFEMQFMPALIDKLKVAKQPSSTHDLNPQNSEQHSEMKRFSQGNNKCNLRSSDNSVNKENGEVLTEDTAALQEQQRKTFMTAVNQMLDVTIEFGTVMVFTCSKSCWTEMDNVYLEEFCLVEADPDATLFQ</sequence>
<gene>
    <name evidence="3" type="primary">PDCD2L_2</name>
    <name evidence="3" type="ORF">OS493_014540</name>
</gene>
<feature type="compositionally biased region" description="Polar residues" evidence="1">
    <location>
        <begin position="94"/>
        <end position="107"/>
    </location>
</feature>
<protein>
    <submittedName>
        <fullName evidence="3">Programmed cell death protein</fullName>
    </submittedName>
</protein>
<dbReference type="AlphaFoldDB" id="A0A9W9YSU1"/>
<feature type="region of interest" description="Disordered" evidence="1">
    <location>
        <begin position="93"/>
        <end position="135"/>
    </location>
</feature>
<name>A0A9W9YSU1_9CNID</name>
<dbReference type="InterPro" id="IPR007320">
    <property type="entry name" value="PDCD2_C"/>
</dbReference>
<dbReference type="Pfam" id="PF04194">
    <property type="entry name" value="PDCD2_C"/>
    <property type="match status" value="1"/>
</dbReference>
<evidence type="ECO:0000256" key="1">
    <source>
        <dbReference type="SAM" id="MobiDB-lite"/>
    </source>
</evidence>
<comment type="caution">
    <text evidence="3">The sequence shown here is derived from an EMBL/GenBank/DDBJ whole genome shotgun (WGS) entry which is preliminary data.</text>
</comment>
<dbReference type="OrthoDB" id="366284at2759"/>